<dbReference type="PANTHER" id="PTHR13316">
    <property type="entry name" value="ZINC FINGER, CCHC DOMAIN CONTAINING 8"/>
    <property type="match status" value="1"/>
</dbReference>
<dbReference type="GO" id="GO:0008270">
    <property type="term" value="F:zinc ion binding"/>
    <property type="evidence" value="ECO:0007669"/>
    <property type="project" value="UniProtKB-KW"/>
</dbReference>
<dbReference type="GO" id="GO:0005654">
    <property type="term" value="C:nucleoplasm"/>
    <property type="evidence" value="ECO:0007669"/>
    <property type="project" value="UniProtKB-SubCell"/>
</dbReference>
<evidence type="ECO:0000256" key="2">
    <source>
        <dbReference type="ARBA" id="ARBA00007497"/>
    </source>
</evidence>
<feature type="region of interest" description="Disordered" evidence="8">
    <location>
        <begin position="1"/>
        <end position="29"/>
    </location>
</feature>
<dbReference type="PROSITE" id="PS50158">
    <property type="entry name" value="ZF_CCHC"/>
    <property type="match status" value="1"/>
</dbReference>
<evidence type="ECO:0000259" key="9">
    <source>
        <dbReference type="PROSITE" id="PS50158"/>
    </source>
</evidence>
<reference evidence="11 12" key="2">
    <citation type="submission" date="2025-05" db="UniProtKB">
        <authorList>
            <consortium name="RefSeq"/>
        </authorList>
    </citation>
    <scope>IDENTIFICATION</scope>
    <source>
        <tissue evidence="11 12">Leaves</tissue>
    </source>
</reference>
<evidence type="ECO:0000256" key="5">
    <source>
        <dbReference type="ARBA" id="ARBA00022833"/>
    </source>
</evidence>
<dbReference type="Pfam" id="PF04046">
    <property type="entry name" value="PSP"/>
    <property type="match status" value="1"/>
</dbReference>
<dbReference type="InterPro" id="IPR052115">
    <property type="entry name" value="NEXT_complex_subunit_ZCCHC8"/>
</dbReference>
<accession>A0A6P6THQ9</accession>
<dbReference type="GO" id="GO:0003723">
    <property type="term" value="F:RNA binding"/>
    <property type="evidence" value="ECO:0007669"/>
    <property type="project" value="TreeGrafter"/>
</dbReference>
<feature type="region of interest" description="Disordered" evidence="8">
    <location>
        <begin position="278"/>
        <end position="326"/>
    </location>
</feature>
<gene>
    <name evidence="11 12" type="primary">LOC113701521</name>
</gene>
<feature type="compositionally biased region" description="Basic and acidic residues" evidence="8">
    <location>
        <begin position="447"/>
        <end position="457"/>
    </location>
</feature>
<keyword evidence="10" id="KW-1185">Reference proteome</keyword>
<evidence type="ECO:0000256" key="1">
    <source>
        <dbReference type="ARBA" id="ARBA00004642"/>
    </source>
</evidence>
<evidence type="ECO:0000313" key="10">
    <source>
        <dbReference type="Proteomes" id="UP001652660"/>
    </source>
</evidence>
<reference evidence="10" key="1">
    <citation type="journal article" date="2025" name="Foods">
        <title>Unveiling the Microbial Signatures of Arabica Coffee Cherries: Insights into Ripeness Specific Diversity, Functional Traits, and Implications for Quality and Safety.</title>
        <authorList>
            <consortium name="RefSeq"/>
            <person name="Tenea G.N."/>
            <person name="Cifuentes V."/>
            <person name="Reyes P."/>
            <person name="Cevallos-Vallejos M."/>
        </authorList>
    </citation>
    <scope>NUCLEOTIDE SEQUENCE [LARGE SCALE GENOMIC DNA]</scope>
</reference>
<proteinExistence type="inferred from homology"/>
<dbReference type="GO" id="GO:0071013">
    <property type="term" value="C:catalytic step 2 spliceosome"/>
    <property type="evidence" value="ECO:0007669"/>
    <property type="project" value="TreeGrafter"/>
</dbReference>
<feature type="domain" description="CCHC-type" evidence="9">
    <location>
        <begin position="263"/>
        <end position="279"/>
    </location>
</feature>
<keyword evidence="3" id="KW-0479">Metal-binding</keyword>
<evidence type="ECO:0000256" key="3">
    <source>
        <dbReference type="ARBA" id="ARBA00022723"/>
    </source>
</evidence>
<keyword evidence="4 7" id="KW-0863">Zinc-finger</keyword>
<dbReference type="SUPFAM" id="SSF57756">
    <property type="entry name" value="Retrovirus zinc finger-like domains"/>
    <property type="match status" value="1"/>
</dbReference>
<comment type="similarity">
    <text evidence="2">Belongs to the ZCCHC8 family.</text>
</comment>
<feature type="region of interest" description="Disordered" evidence="8">
    <location>
        <begin position="375"/>
        <end position="397"/>
    </location>
</feature>
<dbReference type="InterPro" id="IPR006568">
    <property type="entry name" value="PSP_pro-rich"/>
</dbReference>
<sequence length="537" mass="59356">MMETEDIISLPANSPGDGSEDNDYGCEPGKVDCQSGKLEVEEVKEIGEILGHSGDSADGDDQLLLATENDKTMHDNPSSLEVSFELTETVAATCLSPVRHAGNGSLALKDESFLNNHNTDGFAVSSHEIVLSGAKRSQATVDEQQPSVQVTYKSLTRDSKRKLEELLQQWSQWHAQHCSSSKESSQVLESGEDTYFPALQVGVDKHSAVSFWMENETRCRQNKEVIPFDGNSVPVYDRGYSLALTAMDGSSNLGVLEVVEGSRCFNCGSYNHALKDCPKPRDNIAVNNARKQHKSRRNQNPSSRNPTRYYQNSPGGKYDGLKPGTLDSETRQLLGLGEFDPPPWLNRMREIGYPPGYLDPDNEDQPSGITIFGDEENGEDTEEGEILDSSHPEPARKMSIEFPGVNAPIPQNADEMRWAAGPSDLNMSRNRSYSRSNRTSDSGSRGHYHEQRLSRSFEDDEPPPPGCEVGSPSWSSYSHRYGGFEPGYSPRSPGDSRVPRSSSFDRSLSARARRSPVVHNDSLKHFPYGNLPYSSPR</sequence>
<dbReference type="PANTHER" id="PTHR13316:SF0">
    <property type="entry name" value="ZINC FINGER CCHC DOMAIN-CONTAINING PROTEIN 8"/>
    <property type="match status" value="1"/>
</dbReference>
<evidence type="ECO:0000313" key="12">
    <source>
        <dbReference type="RefSeq" id="XP_071916607.1"/>
    </source>
</evidence>
<evidence type="ECO:0000256" key="7">
    <source>
        <dbReference type="PROSITE-ProRule" id="PRU00047"/>
    </source>
</evidence>
<feature type="region of interest" description="Disordered" evidence="8">
    <location>
        <begin position="419"/>
        <end position="537"/>
    </location>
</feature>
<evidence type="ECO:0000256" key="6">
    <source>
        <dbReference type="ARBA" id="ARBA00023242"/>
    </source>
</evidence>
<dbReference type="InterPro" id="IPR036875">
    <property type="entry name" value="Znf_CCHC_sf"/>
</dbReference>
<keyword evidence="6" id="KW-0539">Nucleus</keyword>
<comment type="subcellular location">
    <subcellularLocation>
        <location evidence="1">Nucleus</location>
        <location evidence="1">Nucleoplasm</location>
    </subcellularLocation>
</comment>
<keyword evidence="5" id="KW-0862">Zinc</keyword>
<dbReference type="Proteomes" id="UP001652660">
    <property type="component" value="Chromosome 7e"/>
</dbReference>
<protein>
    <submittedName>
        <fullName evidence="11 12">Uncharacterized protein isoform X1</fullName>
    </submittedName>
</protein>
<dbReference type="RefSeq" id="XP_071916607.1">
    <property type="nucleotide sequence ID" value="XM_072060506.1"/>
</dbReference>
<dbReference type="GeneID" id="113701521"/>
<name>A0A6P6THQ9_COFAR</name>
<dbReference type="InterPro" id="IPR001878">
    <property type="entry name" value="Znf_CCHC"/>
</dbReference>
<dbReference type="OrthoDB" id="8026949at2759"/>
<evidence type="ECO:0000256" key="8">
    <source>
        <dbReference type="SAM" id="MobiDB-lite"/>
    </source>
</evidence>
<feature type="compositionally biased region" description="Acidic residues" evidence="8">
    <location>
        <begin position="375"/>
        <end position="386"/>
    </location>
</feature>
<feature type="compositionally biased region" description="Polar residues" evidence="8">
    <location>
        <begin position="298"/>
        <end position="314"/>
    </location>
</feature>
<organism evidence="10 11">
    <name type="scientific">Coffea arabica</name>
    <name type="common">Arabian coffee</name>
    <dbReference type="NCBI Taxonomy" id="13443"/>
    <lineage>
        <taxon>Eukaryota</taxon>
        <taxon>Viridiplantae</taxon>
        <taxon>Streptophyta</taxon>
        <taxon>Embryophyta</taxon>
        <taxon>Tracheophyta</taxon>
        <taxon>Spermatophyta</taxon>
        <taxon>Magnoliopsida</taxon>
        <taxon>eudicotyledons</taxon>
        <taxon>Gunneridae</taxon>
        <taxon>Pentapetalae</taxon>
        <taxon>asterids</taxon>
        <taxon>lamiids</taxon>
        <taxon>Gentianales</taxon>
        <taxon>Rubiaceae</taxon>
        <taxon>Ixoroideae</taxon>
        <taxon>Gardenieae complex</taxon>
        <taxon>Bertiereae - Coffeeae clade</taxon>
        <taxon>Coffeeae</taxon>
        <taxon>Coffea</taxon>
    </lineage>
</organism>
<evidence type="ECO:0000256" key="4">
    <source>
        <dbReference type="ARBA" id="ARBA00022771"/>
    </source>
</evidence>
<feature type="compositionally biased region" description="Basic and acidic residues" evidence="8">
    <location>
        <begin position="388"/>
        <end position="397"/>
    </location>
</feature>
<dbReference type="RefSeq" id="XP_027078029.2">
    <property type="nucleotide sequence ID" value="XM_027222228.2"/>
</dbReference>
<dbReference type="SMART" id="SM00581">
    <property type="entry name" value="PSP"/>
    <property type="match status" value="1"/>
</dbReference>
<dbReference type="AlphaFoldDB" id="A0A6P6THQ9"/>
<feature type="compositionally biased region" description="Low complexity" evidence="8">
    <location>
        <begin position="426"/>
        <end position="445"/>
    </location>
</feature>
<evidence type="ECO:0000313" key="11">
    <source>
        <dbReference type="RefSeq" id="XP_027078029.2"/>
    </source>
</evidence>